<comment type="caution">
    <text evidence="1">The sequence shown here is derived from an EMBL/GenBank/DDBJ whole genome shotgun (WGS) entry which is preliminary data.</text>
</comment>
<dbReference type="InterPro" id="IPR004260">
    <property type="entry name" value="Pyr-dimer_DNA_glycosylase"/>
</dbReference>
<dbReference type="Pfam" id="PF03013">
    <property type="entry name" value="Pyr_excise"/>
    <property type="match status" value="1"/>
</dbReference>
<dbReference type="EMBL" id="DTGD01000229">
    <property type="protein sequence ID" value="HGB36449.1"/>
    <property type="molecule type" value="Genomic_DNA"/>
</dbReference>
<accession>A0A7V3NVM9</accession>
<sequence length="151" mass="17983">MRLWSIHPSYLDPQGLVALWREALLAKSVLEGKTKGYKNHPQLIRFKNYKEPLIAINSYLHYILIEAKRRGYNFCEEEVEKVYFLQGAIPVTKGQLEFEFKHLCNKLKGRDEDWFDKICRVLEIKQIEPHPLFYVVDGEIEEWEKVKVPDF</sequence>
<organism evidence="1">
    <name type="scientific">candidate division WOR-3 bacterium</name>
    <dbReference type="NCBI Taxonomy" id="2052148"/>
    <lineage>
        <taxon>Bacteria</taxon>
        <taxon>Bacteria division WOR-3</taxon>
    </lineage>
</organism>
<name>A0A7V3NVM9_UNCW3</name>
<evidence type="ECO:0008006" key="2">
    <source>
        <dbReference type="Google" id="ProtNLM"/>
    </source>
</evidence>
<protein>
    <recommendedName>
        <fullName evidence="2">DNA lyase</fullName>
    </recommendedName>
</protein>
<gene>
    <name evidence="1" type="ORF">ENV38_06065</name>
</gene>
<proteinExistence type="predicted"/>
<reference evidence="1" key="1">
    <citation type="journal article" date="2020" name="mSystems">
        <title>Genome- and Community-Level Interaction Insights into Carbon Utilization and Element Cycling Functions of Hydrothermarchaeota in Hydrothermal Sediment.</title>
        <authorList>
            <person name="Zhou Z."/>
            <person name="Liu Y."/>
            <person name="Xu W."/>
            <person name="Pan J."/>
            <person name="Luo Z.H."/>
            <person name="Li M."/>
        </authorList>
    </citation>
    <scope>NUCLEOTIDE SEQUENCE [LARGE SCALE GENOMIC DNA]</scope>
    <source>
        <strain evidence="1">SpSt-754</strain>
    </source>
</reference>
<evidence type="ECO:0000313" key="1">
    <source>
        <dbReference type="EMBL" id="HGB36449.1"/>
    </source>
</evidence>
<dbReference type="AlphaFoldDB" id="A0A7V3NVM9"/>